<feature type="domain" description="Tripartite ATP-independent periplasmic transporters DctQ component" evidence="10">
    <location>
        <begin position="31"/>
        <end position="161"/>
    </location>
</feature>
<evidence type="ECO:0000256" key="5">
    <source>
        <dbReference type="ARBA" id="ARBA00022692"/>
    </source>
</evidence>
<name>A0A839INR5_9GAMM</name>
<evidence type="ECO:0000259" key="10">
    <source>
        <dbReference type="Pfam" id="PF04290"/>
    </source>
</evidence>
<dbReference type="Proteomes" id="UP000565262">
    <property type="component" value="Unassembled WGS sequence"/>
</dbReference>
<comment type="subunit">
    <text evidence="9">The complex comprises the extracytoplasmic solute receptor protein and the two transmembrane proteins.</text>
</comment>
<keyword evidence="4 9" id="KW-0997">Cell inner membrane</keyword>
<reference evidence="11 12" key="1">
    <citation type="submission" date="2020-08" db="EMBL/GenBank/DDBJ databases">
        <title>Oceanospirillum sp. nov. isolated from marine sediment.</title>
        <authorList>
            <person name="Ji X."/>
        </authorList>
    </citation>
    <scope>NUCLEOTIDE SEQUENCE [LARGE SCALE GENOMIC DNA]</scope>
    <source>
        <strain evidence="11 12">D5</strain>
    </source>
</reference>
<gene>
    <name evidence="11" type="ORF">H4O21_09710</name>
</gene>
<comment type="similarity">
    <text evidence="8 9">Belongs to the TRAP transporter small permease family.</text>
</comment>
<feature type="transmembrane region" description="Helical" evidence="9">
    <location>
        <begin position="135"/>
        <end position="154"/>
    </location>
</feature>
<dbReference type="AlphaFoldDB" id="A0A839INR5"/>
<evidence type="ECO:0000313" key="11">
    <source>
        <dbReference type="EMBL" id="MBB1486885.1"/>
    </source>
</evidence>
<evidence type="ECO:0000256" key="6">
    <source>
        <dbReference type="ARBA" id="ARBA00022989"/>
    </source>
</evidence>
<accession>A0A839INR5</accession>
<evidence type="ECO:0000256" key="8">
    <source>
        <dbReference type="ARBA" id="ARBA00038436"/>
    </source>
</evidence>
<dbReference type="RefSeq" id="WP_182808670.1">
    <property type="nucleotide sequence ID" value="NZ_JACJFM010000010.1"/>
</dbReference>
<evidence type="ECO:0000256" key="2">
    <source>
        <dbReference type="ARBA" id="ARBA00022448"/>
    </source>
</evidence>
<sequence>MVKKIFVFYCSGIDRLVSFIGKSISILMPCLALVIAYEVCSRYVFNQPTIWAYDTSLFFSSYLAALGGAYAYQKNAHINVDILYLAVSSKTKRVFNILTGILAAFFMFILIIVAYEKFGEAVKFDYRKMSNWAPPTHHFWMMLIVSGALIMLQISCNMIKDIYYLFTAQDLIPEPEIDADQEEA</sequence>
<dbReference type="PANTHER" id="PTHR35011">
    <property type="entry name" value="2,3-DIKETO-L-GULONATE TRAP TRANSPORTER SMALL PERMEASE PROTEIN YIAM"/>
    <property type="match status" value="1"/>
</dbReference>
<evidence type="ECO:0000256" key="1">
    <source>
        <dbReference type="ARBA" id="ARBA00004429"/>
    </source>
</evidence>
<dbReference type="InterPro" id="IPR007387">
    <property type="entry name" value="TRAP_DctQ"/>
</dbReference>
<feature type="transmembrane region" description="Helical" evidence="9">
    <location>
        <begin position="50"/>
        <end position="72"/>
    </location>
</feature>
<comment type="function">
    <text evidence="9">Part of the tripartite ATP-independent periplasmic (TRAP) transport system.</text>
</comment>
<keyword evidence="3" id="KW-1003">Cell membrane</keyword>
<evidence type="ECO:0000313" key="12">
    <source>
        <dbReference type="Proteomes" id="UP000565262"/>
    </source>
</evidence>
<feature type="transmembrane region" description="Helical" evidence="9">
    <location>
        <begin position="93"/>
        <end position="115"/>
    </location>
</feature>
<keyword evidence="12" id="KW-1185">Reference proteome</keyword>
<comment type="caution">
    <text evidence="11">The sequence shown here is derived from an EMBL/GenBank/DDBJ whole genome shotgun (WGS) entry which is preliminary data.</text>
</comment>
<dbReference type="Pfam" id="PF04290">
    <property type="entry name" value="DctQ"/>
    <property type="match status" value="1"/>
</dbReference>
<protein>
    <recommendedName>
        <fullName evidence="9">TRAP transporter small permease protein</fullName>
    </recommendedName>
</protein>
<evidence type="ECO:0000256" key="4">
    <source>
        <dbReference type="ARBA" id="ARBA00022519"/>
    </source>
</evidence>
<feature type="transmembrane region" description="Helical" evidence="9">
    <location>
        <begin position="24"/>
        <end position="44"/>
    </location>
</feature>
<keyword evidence="5 9" id="KW-0812">Transmembrane</keyword>
<keyword evidence="2 9" id="KW-0813">Transport</keyword>
<evidence type="ECO:0000256" key="3">
    <source>
        <dbReference type="ARBA" id="ARBA00022475"/>
    </source>
</evidence>
<dbReference type="GO" id="GO:0022857">
    <property type="term" value="F:transmembrane transporter activity"/>
    <property type="evidence" value="ECO:0007669"/>
    <property type="project" value="UniProtKB-UniRule"/>
</dbReference>
<organism evidence="11 12">
    <name type="scientific">Oceanospirillum sediminis</name>
    <dbReference type="NCBI Taxonomy" id="2760088"/>
    <lineage>
        <taxon>Bacteria</taxon>
        <taxon>Pseudomonadati</taxon>
        <taxon>Pseudomonadota</taxon>
        <taxon>Gammaproteobacteria</taxon>
        <taxon>Oceanospirillales</taxon>
        <taxon>Oceanospirillaceae</taxon>
        <taxon>Oceanospirillum</taxon>
    </lineage>
</organism>
<keyword evidence="6 9" id="KW-1133">Transmembrane helix</keyword>
<dbReference type="EMBL" id="JACJFM010000010">
    <property type="protein sequence ID" value="MBB1486885.1"/>
    <property type="molecule type" value="Genomic_DNA"/>
</dbReference>
<comment type="subcellular location">
    <subcellularLocation>
        <location evidence="1 9">Cell inner membrane</location>
        <topology evidence="1 9">Multi-pass membrane protein</topology>
    </subcellularLocation>
</comment>
<keyword evidence="7 9" id="KW-0472">Membrane</keyword>
<dbReference type="GO" id="GO:0005886">
    <property type="term" value="C:plasma membrane"/>
    <property type="evidence" value="ECO:0007669"/>
    <property type="project" value="UniProtKB-SubCell"/>
</dbReference>
<evidence type="ECO:0000256" key="7">
    <source>
        <dbReference type="ARBA" id="ARBA00023136"/>
    </source>
</evidence>
<evidence type="ECO:0000256" key="9">
    <source>
        <dbReference type="RuleBase" id="RU369079"/>
    </source>
</evidence>
<dbReference type="InterPro" id="IPR055348">
    <property type="entry name" value="DctQ"/>
</dbReference>
<proteinExistence type="inferred from homology"/>